<evidence type="ECO:0000259" key="1">
    <source>
        <dbReference type="PROSITE" id="PS50206"/>
    </source>
</evidence>
<gene>
    <name evidence="2" type="ORF">Val02_79240</name>
</gene>
<protein>
    <recommendedName>
        <fullName evidence="1">Rhodanese domain-containing protein</fullName>
    </recommendedName>
</protein>
<proteinExistence type="predicted"/>
<comment type="caution">
    <text evidence="2">The sequence shown here is derived from an EMBL/GenBank/DDBJ whole genome shotgun (WGS) entry which is preliminary data.</text>
</comment>
<dbReference type="PANTHER" id="PTHR43031">
    <property type="entry name" value="FAD-DEPENDENT OXIDOREDUCTASE"/>
    <property type="match status" value="1"/>
</dbReference>
<accession>A0A8J3YWM3</accession>
<dbReference type="SUPFAM" id="SSF52821">
    <property type="entry name" value="Rhodanese/Cell cycle control phosphatase"/>
    <property type="match status" value="1"/>
</dbReference>
<dbReference type="Proteomes" id="UP000619260">
    <property type="component" value="Unassembled WGS sequence"/>
</dbReference>
<sequence>MEFAEPAVAAHHYAASLALYTDASDVSAAMAGGGFVLLDSRSRAAWDEAHIPGAFHLPTAEIAARAPRELDPGVPVVTHCWGPGCNGATRAALALATLGYRVKEMLGGIEYWRREGYPVRTPAGITADPVDPLTAPTAVSCGC</sequence>
<dbReference type="RefSeq" id="WP_203904448.1">
    <property type="nucleotide sequence ID" value="NZ_BOPF01000043.1"/>
</dbReference>
<dbReference type="EMBL" id="BOPF01000043">
    <property type="protein sequence ID" value="GIJ51038.1"/>
    <property type="molecule type" value="Genomic_DNA"/>
</dbReference>
<dbReference type="Pfam" id="PF00581">
    <property type="entry name" value="Rhodanese"/>
    <property type="match status" value="1"/>
</dbReference>
<evidence type="ECO:0000313" key="2">
    <source>
        <dbReference type="EMBL" id="GIJ51038.1"/>
    </source>
</evidence>
<evidence type="ECO:0000313" key="3">
    <source>
        <dbReference type="Proteomes" id="UP000619260"/>
    </source>
</evidence>
<dbReference type="InterPro" id="IPR036873">
    <property type="entry name" value="Rhodanese-like_dom_sf"/>
</dbReference>
<dbReference type="InterPro" id="IPR050229">
    <property type="entry name" value="GlpE_sulfurtransferase"/>
</dbReference>
<dbReference type="PROSITE" id="PS50206">
    <property type="entry name" value="RHODANESE_3"/>
    <property type="match status" value="1"/>
</dbReference>
<feature type="domain" description="Rhodanese" evidence="1">
    <location>
        <begin position="31"/>
        <end position="121"/>
    </location>
</feature>
<dbReference type="PANTHER" id="PTHR43031:SF1">
    <property type="entry name" value="PYRIDINE NUCLEOTIDE-DISULPHIDE OXIDOREDUCTASE"/>
    <property type="match status" value="1"/>
</dbReference>
<dbReference type="SMART" id="SM00450">
    <property type="entry name" value="RHOD"/>
    <property type="match status" value="1"/>
</dbReference>
<organism evidence="2 3">
    <name type="scientific">Virgisporangium aliadipatigenens</name>
    <dbReference type="NCBI Taxonomy" id="741659"/>
    <lineage>
        <taxon>Bacteria</taxon>
        <taxon>Bacillati</taxon>
        <taxon>Actinomycetota</taxon>
        <taxon>Actinomycetes</taxon>
        <taxon>Micromonosporales</taxon>
        <taxon>Micromonosporaceae</taxon>
        <taxon>Virgisporangium</taxon>
    </lineage>
</organism>
<keyword evidence="3" id="KW-1185">Reference proteome</keyword>
<name>A0A8J3YWM3_9ACTN</name>
<dbReference type="Gene3D" id="3.40.250.10">
    <property type="entry name" value="Rhodanese-like domain"/>
    <property type="match status" value="1"/>
</dbReference>
<dbReference type="AlphaFoldDB" id="A0A8J3YWM3"/>
<dbReference type="InterPro" id="IPR001763">
    <property type="entry name" value="Rhodanese-like_dom"/>
</dbReference>
<reference evidence="2" key="1">
    <citation type="submission" date="2021-01" db="EMBL/GenBank/DDBJ databases">
        <title>Whole genome shotgun sequence of Virgisporangium aliadipatigenens NBRC 105644.</title>
        <authorList>
            <person name="Komaki H."/>
            <person name="Tamura T."/>
        </authorList>
    </citation>
    <scope>NUCLEOTIDE SEQUENCE</scope>
    <source>
        <strain evidence="2">NBRC 105644</strain>
    </source>
</reference>